<comment type="function">
    <text evidence="1">Allows the formation of correctly charged Asn-tRNA(Asn) or Gln-tRNA(Gln) through the transamidation of misacylated Asp-tRNA(Asn) or Glu-tRNA(Gln) in organisms which lack either or both of asparaginyl-tRNA or glutaminyl-tRNA synthetases. The reaction takes place in the presence of glutamine and ATP through an activated phospho-Asp-tRNA(Asn) or phospho-Glu-tRNA(Gln).</text>
</comment>
<dbReference type="GO" id="GO:0050567">
    <property type="term" value="F:glutaminyl-tRNA synthase (glutamine-hydrolyzing) activity"/>
    <property type="evidence" value="ECO:0007669"/>
    <property type="project" value="UniProtKB-UniRule"/>
</dbReference>
<dbReference type="KEGG" id="hyj:FHG12_13645"/>
<dbReference type="Gene3D" id="1.10.20.60">
    <property type="entry name" value="Glu-tRNAGln amidotransferase C subunit, N-terminal domain"/>
    <property type="match status" value="1"/>
</dbReference>
<keyword evidence="4" id="KW-1185">Reference proteome</keyword>
<comment type="catalytic activity">
    <reaction evidence="1">
        <text>L-aspartyl-tRNA(Asn) + L-glutamine + ATP + H2O = L-asparaginyl-tRNA(Asn) + L-glutamate + ADP + phosphate + 2 H(+)</text>
        <dbReference type="Rhea" id="RHEA:14513"/>
        <dbReference type="Rhea" id="RHEA-COMP:9674"/>
        <dbReference type="Rhea" id="RHEA-COMP:9677"/>
        <dbReference type="ChEBI" id="CHEBI:15377"/>
        <dbReference type="ChEBI" id="CHEBI:15378"/>
        <dbReference type="ChEBI" id="CHEBI:29985"/>
        <dbReference type="ChEBI" id="CHEBI:30616"/>
        <dbReference type="ChEBI" id="CHEBI:43474"/>
        <dbReference type="ChEBI" id="CHEBI:58359"/>
        <dbReference type="ChEBI" id="CHEBI:78515"/>
        <dbReference type="ChEBI" id="CHEBI:78516"/>
        <dbReference type="ChEBI" id="CHEBI:456216"/>
    </reaction>
</comment>
<dbReference type="GO" id="GO:0050566">
    <property type="term" value="F:asparaginyl-tRNA synthase (glutamine-hydrolyzing) activity"/>
    <property type="evidence" value="ECO:0007669"/>
    <property type="project" value="RHEA"/>
</dbReference>
<sequence length="95" mass="11034">MSTDLNTLRNLAHLARLEFDATKEQEMLGDLNKILDWVDQLRQLDTSNIEPLVHLSQEINVLRPDEPRNTVSHQDGLRNAPRKDSDYFRVPKVLD</sequence>
<dbReference type="NCBIfam" id="TIGR00135">
    <property type="entry name" value="gatC"/>
    <property type="match status" value="1"/>
</dbReference>
<dbReference type="HAMAP" id="MF_00122">
    <property type="entry name" value="GatC"/>
    <property type="match status" value="1"/>
</dbReference>
<dbReference type="GO" id="GO:0006450">
    <property type="term" value="P:regulation of translational fidelity"/>
    <property type="evidence" value="ECO:0007669"/>
    <property type="project" value="InterPro"/>
</dbReference>
<dbReference type="InterPro" id="IPR036113">
    <property type="entry name" value="Asp/Glu-ADT_sf_sub_c"/>
</dbReference>
<feature type="region of interest" description="Disordered" evidence="2">
    <location>
        <begin position="64"/>
        <end position="83"/>
    </location>
</feature>
<accession>A0A5B8A399</accession>
<dbReference type="GO" id="GO:0070681">
    <property type="term" value="P:glutaminyl-tRNAGln biosynthesis via transamidation"/>
    <property type="evidence" value="ECO:0007669"/>
    <property type="project" value="TreeGrafter"/>
</dbReference>
<dbReference type="OrthoDB" id="9813938at2"/>
<keyword evidence="1" id="KW-0648">Protein biosynthesis</keyword>
<reference evidence="3 4" key="1">
    <citation type="submission" date="2019-06" db="EMBL/GenBank/DDBJ databases">
        <authorList>
            <person name="Srinivasan S."/>
        </authorList>
    </citation>
    <scope>NUCLEOTIDE SEQUENCE [LARGE SCALE GENOMIC DNA]</scope>
    <source>
        <strain evidence="3 4">17J68-5</strain>
    </source>
</reference>
<keyword evidence="1" id="KW-0067">ATP-binding</keyword>
<protein>
    <recommendedName>
        <fullName evidence="1">Aspartyl/glutamyl-tRNA(Asn/Gln) amidotransferase subunit C</fullName>
        <shortName evidence="1">Asp/Glu-ADT subunit C</shortName>
        <ecNumber evidence="1">6.3.5.-</ecNumber>
    </recommendedName>
</protein>
<keyword evidence="1" id="KW-0436">Ligase</keyword>
<dbReference type="PANTHER" id="PTHR15004">
    <property type="entry name" value="GLUTAMYL-TRNA(GLN) AMIDOTRANSFERASE SUBUNIT C, MITOCHONDRIAL"/>
    <property type="match status" value="1"/>
</dbReference>
<proteinExistence type="inferred from homology"/>
<comment type="catalytic activity">
    <reaction evidence="1">
        <text>L-glutamyl-tRNA(Gln) + L-glutamine + ATP + H2O = L-glutaminyl-tRNA(Gln) + L-glutamate + ADP + phosphate + H(+)</text>
        <dbReference type="Rhea" id="RHEA:17521"/>
        <dbReference type="Rhea" id="RHEA-COMP:9681"/>
        <dbReference type="Rhea" id="RHEA-COMP:9684"/>
        <dbReference type="ChEBI" id="CHEBI:15377"/>
        <dbReference type="ChEBI" id="CHEBI:15378"/>
        <dbReference type="ChEBI" id="CHEBI:29985"/>
        <dbReference type="ChEBI" id="CHEBI:30616"/>
        <dbReference type="ChEBI" id="CHEBI:43474"/>
        <dbReference type="ChEBI" id="CHEBI:58359"/>
        <dbReference type="ChEBI" id="CHEBI:78520"/>
        <dbReference type="ChEBI" id="CHEBI:78521"/>
        <dbReference type="ChEBI" id="CHEBI:456216"/>
    </reaction>
</comment>
<gene>
    <name evidence="1 3" type="primary">gatC</name>
    <name evidence="3" type="ORF">FHG12_13645</name>
</gene>
<comment type="similarity">
    <text evidence="1">Belongs to the GatC family.</text>
</comment>
<dbReference type="InterPro" id="IPR003837">
    <property type="entry name" value="GatC"/>
</dbReference>
<dbReference type="GO" id="GO:0006412">
    <property type="term" value="P:translation"/>
    <property type="evidence" value="ECO:0007669"/>
    <property type="project" value="UniProtKB-UniRule"/>
</dbReference>
<evidence type="ECO:0000313" key="4">
    <source>
        <dbReference type="Proteomes" id="UP000305398"/>
    </source>
</evidence>
<evidence type="ECO:0000256" key="1">
    <source>
        <dbReference type="HAMAP-Rule" id="MF_00122"/>
    </source>
</evidence>
<dbReference type="RefSeq" id="WP_139516257.1">
    <property type="nucleotide sequence ID" value="NZ_CP040896.1"/>
</dbReference>
<keyword evidence="1" id="KW-0547">Nucleotide-binding</keyword>
<keyword evidence="3" id="KW-0808">Transferase</keyword>
<evidence type="ECO:0000313" key="3">
    <source>
        <dbReference type="EMBL" id="QDA61083.1"/>
    </source>
</evidence>
<dbReference type="AlphaFoldDB" id="A0A5B8A399"/>
<comment type="subunit">
    <text evidence="1">Heterotrimer of A, B and C subunits.</text>
</comment>
<organism evidence="3 4">
    <name type="scientific">Hymenobacter jejuensis</name>
    <dbReference type="NCBI Taxonomy" id="2502781"/>
    <lineage>
        <taxon>Bacteria</taxon>
        <taxon>Pseudomonadati</taxon>
        <taxon>Bacteroidota</taxon>
        <taxon>Cytophagia</taxon>
        <taxon>Cytophagales</taxon>
        <taxon>Hymenobacteraceae</taxon>
        <taxon>Hymenobacter</taxon>
    </lineage>
</organism>
<dbReference type="GO" id="GO:0005524">
    <property type="term" value="F:ATP binding"/>
    <property type="evidence" value="ECO:0007669"/>
    <property type="project" value="UniProtKB-KW"/>
</dbReference>
<dbReference type="EMBL" id="CP040896">
    <property type="protein sequence ID" value="QDA61083.1"/>
    <property type="molecule type" value="Genomic_DNA"/>
</dbReference>
<name>A0A5B8A399_9BACT</name>
<dbReference type="GO" id="GO:0030956">
    <property type="term" value="C:glutamyl-tRNA(Gln) amidotransferase complex"/>
    <property type="evidence" value="ECO:0007669"/>
    <property type="project" value="TreeGrafter"/>
</dbReference>
<dbReference type="Pfam" id="PF02686">
    <property type="entry name" value="GatC"/>
    <property type="match status" value="1"/>
</dbReference>
<dbReference type="PANTHER" id="PTHR15004:SF0">
    <property type="entry name" value="GLUTAMYL-TRNA(GLN) AMIDOTRANSFERASE SUBUNIT C, MITOCHONDRIAL"/>
    <property type="match status" value="1"/>
</dbReference>
<dbReference type="Proteomes" id="UP000305398">
    <property type="component" value="Chromosome"/>
</dbReference>
<dbReference type="GO" id="GO:0016740">
    <property type="term" value="F:transferase activity"/>
    <property type="evidence" value="ECO:0007669"/>
    <property type="project" value="UniProtKB-KW"/>
</dbReference>
<dbReference type="EC" id="6.3.5.-" evidence="1"/>
<evidence type="ECO:0000256" key="2">
    <source>
        <dbReference type="SAM" id="MobiDB-lite"/>
    </source>
</evidence>
<dbReference type="SUPFAM" id="SSF141000">
    <property type="entry name" value="Glu-tRNAGln amidotransferase C subunit"/>
    <property type="match status" value="1"/>
</dbReference>